<feature type="compositionally biased region" description="Gly residues" evidence="1">
    <location>
        <begin position="76"/>
        <end position="85"/>
    </location>
</feature>
<proteinExistence type="predicted"/>
<feature type="compositionally biased region" description="Low complexity" evidence="1">
    <location>
        <begin position="38"/>
        <end position="52"/>
    </location>
</feature>
<dbReference type="KEGG" id="pcw:110207950"/>
<reference evidence="3" key="1">
    <citation type="submission" date="2025-08" db="UniProtKB">
        <authorList>
            <consortium name="RefSeq"/>
        </authorList>
    </citation>
    <scope>IDENTIFICATION</scope>
    <source>
        <tissue evidence="3">Spleen</tissue>
    </source>
</reference>
<dbReference type="AlphaFoldDB" id="A0A6P5K7F6"/>
<name>A0A6P5K7F6_PHACI</name>
<keyword evidence="2" id="KW-1185">Reference proteome</keyword>
<dbReference type="RefSeq" id="XP_020841393.1">
    <property type="nucleotide sequence ID" value="XM_020985734.1"/>
</dbReference>
<dbReference type="Proteomes" id="UP000515140">
    <property type="component" value="Unplaced"/>
</dbReference>
<organism evidence="2 3">
    <name type="scientific">Phascolarctos cinereus</name>
    <name type="common">Koala</name>
    <dbReference type="NCBI Taxonomy" id="38626"/>
    <lineage>
        <taxon>Eukaryota</taxon>
        <taxon>Metazoa</taxon>
        <taxon>Chordata</taxon>
        <taxon>Craniata</taxon>
        <taxon>Vertebrata</taxon>
        <taxon>Euteleostomi</taxon>
        <taxon>Mammalia</taxon>
        <taxon>Metatheria</taxon>
        <taxon>Diprotodontia</taxon>
        <taxon>Phascolarctidae</taxon>
        <taxon>Phascolarctos</taxon>
    </lineage>
</organism>
<evidence type="ECO:0000313" key="3">
    <source>
        <dbReference type="RefSeq" id="XP_020841393.1"/>
    </source>
</evidence>
<dbReference type="GeneID" id="110207950"/>
<dbReference type="InParanoid" id="A0A6P5K7F6"/>
<feature type="compositionally biased region" description="Polar residues" evidence="1">
    <location>
        <begin position="193"/>
        <end position="203"/>
    </location>
</feature>
<evidence type="ECO:0000313" key="2">
    <source>
        <dbReference type="Proteomes" id="UP000515140"/>
    </source>
</evidence>
<gene>
    <name evidence="3" type="primary">LOC110207950</name>
</gene>
<feature type="region of interest" description="Disordered" evidence="1">
    <location>
        <begin position="151"/>
        <end position="203"/>
    </location>
</feature>
<feature type="compositionally biased region" description="Basic and acidic residues" evidence="1">
    <location>
        <begin position="53"/>
        <end position="70"/>
    </location>
</feature>
<protein>
    <submittedName>
        <fullName evidence="3">Uncharacterized protein LOC110207950</fullName>
    </submittedName>
</protein>
<evidence type="ECO:0000256" key="1">
    <source>
        <dbReference type="SAM" id="MobiDB-lite"/>
    </source>
</evidence>
<feature type="compositionally biased region" description="Basic and acidic residues" evidence="1">
    <location>
        <begin position="1"/>
        <end position="35"/>
    </location>
</feature>
<feature type="region of interest" description="Disordered" evidence="1">
    <location>
        <begin position="1"/>
        <end position="91"/>
    </location>
</feature>
<sequence length="308" mass="34003">MEASQQRRKDDPRREEKWEGKVAQRRSAEQAEKRGSMPSVESGVGRPSGSSSRCREDKGEQARRSEERSGHQGLANGPGGTGRGGASCNRSRRRCNRSRRRCCRCRLLRLDWGSGSCSSSAASSATAADLKSTIQHILYTQREWSERVTHAPGVPLPHHSPSSPPLPSPLHSLAFPGAQLSPLGQANGRKQGRSGTSRPLDTTTTRHFLLGRGSVSMPGYLSGTRGLDARVEFLWARWKTEQGGERKRGDKLRLGSGLIFSRWLTRNGTEEKGCSFLVGIILNPQMRKSWCWCRSGEHTEACYTIDSC</sequence>
<accession>A0A6P5K7F6</accession>